<feature type="non-terminal residue" evidence="1">
    <location>
        <position position="1"/>
    </location>
</feature>
<gene>
    <name evidence="1" type="ORF">PECUL_23A003777</name>
</gene>
<dbReference type="Proteomes" id="UP001295444">
    <property type="component" value="Chromosome 05"/>
</dbReference>
<protein>
    <submittedName>
        <fullName evidence="1">Uncharacterized protein</fullName>
    </submittedName>
</protein>
<proteinExistence type="predicted"/>
<accession>A0AAD1SCH0</accession>
<dbReference type="AlphaFoldDB" id="A0AAD1SCH0"/>
<dbReference type="EMBL" id="OW240916">
    <property type="protein sequence ID" value="CAH2296772.1"/>
    <property type="molecule type" value="Genomic_DNA"/>
</dbReference>
<keyword evidence="2" id="KW-1185">Reference proteome</keyword>
<reference evidence="1" key="1">
    <citation type="submission" date="2022-03" db="EMBL/GenBank/DDBJ databases">
        <authorList>
            <person name="Alioto T."/>
            <person name="Alioto T."/>
            <person name="Gomez Garrido J."/>
        </authorList>
    </citation>
    <scope>NUCLEOTIDE SEQUENCE</scope>
</reference>
<organism evidence="1 2">
    <name type="scientific">Pelobates cultripes</name>
    <name type="common">Western spadefoot toad</name>
    <dbReference type="NCBI Taxonomy" id="61616"/>
    <lineage>
        <taxon>Eukaryota</taxon>
        <taxon>Metazoa</taxon>
        <taxon>Chordata</taxon>
        <taxon>Craniata</taxon>
        <taxon>Vertebrata</taxon>
        <taxon>Euteleostomi</taxon>
        <taxon>Amphibia</taxon>
        <taxon>Batrachia</taxon>
        <taxon>Anura</taxon>
        <taxon>Pelobatoidea</taxon>
        <taxon>Pelobatidae</taxon>
        <taxon>Pelobates</taxon>
    </lineage>
</organism>
<sequence>APHKEPTSERPLLILPTTAISIHTLRELDGSQEQEHSDATQAECILNSSCCCGHAVDSLTPFAVMGHSAEYHTVCELSVIPVLL</sequence>
<name>A0AAD1SCH0_PELCU</name>
<evidence type="ECO:0000313" key="2">
    <source>
        <dbReference type="Proteomes" id="UP001295444"/>
    </source>
</evidence>
<evidence type="ECO:0000313" key="1">
    <source>
        <dbReference type="EMBL" id="CAH2296772.1"/>
    </source>
</evidence>